<accession>A0A2I0HP20</accession>
<dbReference type="Proteomes" id="UP000233551">
    <property type="component" value="Unassembled WGS sequence"/>
</dbReference>
<evidence type="ECO:0000313" key="2">
    <source>
        <dbReference type="Proteomes" id="UP000233551"/>
    </source>
</evidence>
<evidence type="ECO:0000313" key="1">
    <source>
        <dbReference type="EMBL" id="PKI33448.1"/>
    </source>
</evidence>
<gene>
    <name evidence="1" type="ORF">CRG98_046161</name>
</gene>
<protein>
    <submittedName>
        <fullName evidence="1">Uncharacterized protein</fullName>
    </submittedName>
</protein>
<organism evidence="1 2">
    <name type="scientific">Punica granatum</name>
    <name type="common">Pomegranate</name>
    <dbReference type="NCBI Taxonomy" id="22663"/>
    <lineage>
        <taxon>Eukaryota</taxon>
        <taxon>Viridiplantae</taxon>
        <taxon>Streptophyta</taxon>
        <taxon>Embryophyta</taxon>
        <taxon>Tracheophyta</taxon>
        <taxon>Spermatophyta</taxon>
        <taxon>Magnoliopsida</taxon>
        <taxon>eudicotyledons</taxon>
        <taxon>Gunneridae</taxon>
        <taxon>Pentapetalae</taxon>
        <taxon>rosids</taxon>
        <taxon>malvids</taxon>
        <taxon>Myrtales</taxon>
        <taxon>Lythraceae</taxon>
        <taxon>Punica</taxon>
    </lineage>
</organism>
<comment type="caution">
    <text evidence="1">The sequence shown here is derived from an EMBL/GenBank/DDBJ whole genome shotgun (WGS) entry which is preliminary data.</text>
</comment>
<sequence>MENTIAHNLRADFKRDKEVMFDPRRVKRHSATISQRWPIIPSLRRRGEQCWKSDNVAGELGTRSGLDRLDWMDWLREGHSARADGSGYFFGLARELGAFQKLLDIAAGDSWASWA</sequence>
<proteinExistence type="predicted"/>
<reference evidence="1 2" key="1">
    <citation type="submission" date="2017-11" db="EMBL/GenBank/DDBJ databases">
        <title>De-novo sequencing of pomegranate (Punica granatum L.) genome.</title>
        <authorList>
            <person name="Akparov Z."/>
            <person name="Amiraslanov A."/>
            <person name="Hajiyeva S."/>
            <person name="Abbasov M."/>
            <person name="Kaur K."/>
            <person name="Hamwieh A."/>
            <person name="Solovyev V."/>
            <person name="Salamov A."/>
            <person name="Braich B."/>
            <person name="Kosarev P."/>
            <person name="Mahmoud A."/>
            <person name="Hajiyev E."/>
            <person name="Babayeva S."/>
            <person name="Izzatullayeva V."/>
            <person name="Mammadov A."/>
            <person name="Mammadov A."/>
            <person name="Sharifova S."/>
            <person name="Ojaghi J."/>
            <person name="Eynullazada K."/>
            <person name="Bayramov B."/>
            <person name="Abdulazimova A."/>
            <person name="Shahmuradov I."/>
        </authorList>
    </citation>
    <scope>NUCLEOTIDE SEQUENCE [LARGE SCALE GENOMIC DNA]</scope>
    <source>
        <strain evidence="2">cv. AG2017</strain>
        <tissue evidence="1">Leaf</tissue>
    </source>
</reference>
<dbReference type="AlphaFoldDB" id="A0A2I0HP20"/>
<name>A0A2I0HP20_PUNGR</name>
<keyword evidence="2" id="KW-1185">Reference proteome</keyword>
<dbReference type="EMBL" id="PGOL01006611">
    <property type="protein sequence ID" value="PKI33448.1"/>
    <property type="molecule type" value="Genomic_DNA"/>
</dbReference>